<sequence>MANIRILMGYFGLALCLILASLNSVTVFVY</sequence>
<keyword evidence="1" id="KW-1133">Transmembrane helix</keyword>
<gene>
    <name evidence="2" type="ORF">MEG1DRAFT_02206</name>
</gene>
<organism evidence="2 3">
    <name type="scientific">Photorhabdus temperata subsp. temperata Meg1</name>
    <dbReference type="NCBI Taxonomy" id="1393735"/>
    <lineage>
        <taxon>Bacteria</taxon>
        <taxon>Pseudomonadati</taxon>
        <taxon>Pseudomonadota</taxon>
        <taxon>Gammaproteobacteria</taxon>
        <taxon>Enterobacterales</taxon>
        <taxon>Morganellaceae</taxon>
        <taxon>Photorhabdus</taxon>
    </lineage>
</organism>
<dbReference type="Proteomes" id="UP000028002">
    <property type="component" value="Unassembled WGS sequence"/>
</dbReference>
<dbReference type="AlphaFoldDB" id="A0A081RWL8"/>
<reference evidence="2 3" key="1">
    <citation type="submission" date="2014-03" db="EMBL/GenBank/DDBJ databases">
        <title>Draft Genome of Photorhabdus temperata Meg1.</title>
        <authorList>
            <person name="Hurst S.G.IV."/>
            <person name="Morris K."/>
            <person name="Thomas K."/>
            <person name="Tisa L.S."/>
        </authorList>
    </citation>
    <scope>NUCLEOTIDE SEQUENCE [LARGE SCALE GENOMIC DNA]</scope>
    <source>
        <strain evidence="2 3">Meg1</strain>
    </source>
</reference>
<evidence type="ECO:0000313" key="3">
    <source>
        <dbReference type="Proteomes" id="UP000028002"/>
    </source>
</evidence>
<accession>A0A081RWL8</accession>
<dbReference type="EMBL" id="JGVH01000036">
    <property type="protein sequence ID" value="KER03071.1"/>
    <property type="molecule type" value="Genomic_DNA"/>
</dbReference>
<evidence type="ECO:0000256" key="1">
    <source>
        <dbReference type="SAM" id="Phobius"/>
    </source>
</evidence>
<comment type="caution">
    <text evidence="2">The sequence shown here is derived from an EMBL/GenBank/DDBJ whole genome shotgun (WGS) entry which is preliminary data.</text>
</comment>
<evidence type="ECO:0000313" key="2">
    <source>
        <dbReference type="EMBL" id="KER03071.1"/>
    </source>
</evidence>
<keyword evidence="1" id="KW-0812">Transmembrane</keyword>
<protein>
    <submittedName>
        <fullName evidence="2">Uncharacterized protein</fullName>
    </submittedName>
</protein>
<feature type="transmembrane region" description="Helical" evidence="1">
    <location>
        <begin position="7"/>
        <end position="29"/>
    </location>
</feature>
<proteinExistence type="predicted"/>
<keyword evidence="1" id="KW-0472">Membrane</keyword>
<name>A0A081RWL8_PHOTE</name>